<accession>A0AAE9Y4K1</accession>
<keyword evidence="3" id="KW-1185">Reference proteome</keyword>
<reference evidence="2" key="1">
    <citation type="submission" date="2023-01" db="EMBL/GenBank/DDBJ databases">
        <title>The diversity of Class Acidimicrobiia in South China Sea sediment environments and the proposal of Iamia marina sp. nov., a novel species of the genus Iamia.</title>
        <authorList>
            <person name="He Y."/>
            <person name="Tian X."/>
        </authorList>
    </citation>
    <scope>NUCLEOTIDE SEQUENCE</scope>
    <source>
        <strain evidence="2">DSM 19957</strain>
    </source>
</reference>
<protein>
    <submittedName>
        <fullName evidence="2">Uncharacterized protein</fullName>
    </submittedName>
</protein>
<gene>
    <name evidence="2" type="ORF">PO878_17215</name>
</gene>
<evidence type="ECO:0000313" key="2">
    <source>
        <dbReference type="EMBL" id="WCO66244.1"/>
    </source>
</evidence>
<dbReference type="Proteomes" id="UP001216390">
    <property type="component" value="Chromosome"/>
</dbReference>
<organism evidence="2 3">
    <name type="scientific">Iamia majanohamensis</name>
    <dbReference type="NCBI Taxonomy" id="467976"/>
    <lineage>
        <taxon>Bacteria</taxon>
        <taxon>Bacillati</taxon>
        <taxon>Actinomycetota</taxon>
        <taxon>Acidimicrobiia</taxon>
        <taxon>Acidimicrobiales</taxon>
        <taxon>Iamiaceae</taxon>
        <taxon>Iamia</taxon>
    </lineage>
</organism>
<name>A0AAE9Y4K1_9ACTN</name>
<evidence type="ECO:0000313" key="3">
    <source>
        <dbReference type="Proteomes" id="UP001216390"/>
    </source>
</evidence>
<evidence type="ECO:0000256" key="1">
    <source>
        <dbReference type="SAM" id="MobiDB-lite"/>
    </source>
</evidence>
<proteinExistence type="predicted"/>
<feature type="compositionally biased region" description="Low complexity" evidence="1">
    <location>
        <begin position="123"/>
        <end position="132"/>
    </location>
</feature>
<dbReference type="RefSeq" id="WP_272735768.1">
    <property type="nucleotide sequence ID" value="NZ_CP116942.1"/>
</dbReference>
<dbReference type="KEGG" id="ima:PO878_17215"/>
<sequence>MPTEEVVDAIRAYLDVVGACSEPALDEPAIQALRDRISTETDVMAKLLLLAELDREERGRVVDQSAFEAAFVAGAKAWADAEDVPAYAFRALGVPDDVLRQAGFKLPSGGPAYGHPGGRAADDVPSAVAPPR</sequence>
<feature type="region of interest" description="Disordered" evidence="1">
    <location>
        <begin position="110"/>
        <end position="132"/>
    </location>
</feature>
<dbReference type="EMBL" id="CP116942">
    <property type="protein sequence ID" value="WCO66244.1"/>
    <property type="molecule type" value="Genomic_DNA"/>
</dbReference>
<dbReference type="AlphaFoldDB" id="A0AAE9Y4K1"/>